<dbReference type="SMART" id="SM00220">
    <property type="entry name" value="S_TKc"/>
    <property type="match status" value="1"/>
</dbReference>
<dbReference type="PANTHER" id="PTHR24348">
    <property type="entry name" value="SERINE/THREONINE-PROTEIN KINASE UNC-51-RELATED"/>
    <property type="match status" value="1"/>
</dbReference>
<sequence length="452" mass="51254">MIECDSHQALRGSEGNVYKAFERSGCLLNGKYQYISDIQEGSFGKVTLARDIVSNKEVALKAMYKSNKNTRRMARHEVKILTKLGRSNENICQLLDTFETPDFVVLVLEYCSNGDLYDYIHSTSSRSAVDVWNIAKELSSAIRHAHSLGIYHRDIKPENVLFNSYGRVKLCDWGLSTTKRMSSEFNVGTEKYMAPECLMNIPTLKEYDCKYADYWSFGITLIATVFGSAPFKPVGETSTIESDSNFKNFVNYGNTSILYDIYSTMNQNCYNIFLHLLRAGRAEDDPEEIRRKVEQRSIDNFLVDLQDNWRFGLTIDEEYELEQLNLDDNDEEDSFDNELFSMDNEDVTRETSYNVFLPELDSQVKSNEHVTQNTLSDSHLVPSLIESSFKSAASTSWCDLDDDSFVNGINNLTLVTGDTKADAKFPTGKAKFTDNVSIADGGYLREGNQGFA</sequence>
<dbReference type="FunFam" id="1.10.510.10:FF:000571">
    <property type="entry name" value="Maternal embryonic leucine zipper kinase"/>
    <property type="match status" value="1"/>
</dbReference>
<reference evidence="4" key="1">
    <citation type="submission" date="2011-10" db="EMBL/GenBank/DDBJ databases">
        <authorList>
            <person name="Genoscope - CEA"/>
        </authorList>
    </citation>
    <scope>NUCLEOTIDE SEQUENCE</scope>
</reference>
<dbReference type="STRING" id="559304.G8YA96"/>
<keyword evidence="6" id="KW-1185">Reference proteome</keyword>
<dbReference type="GO" id="GO:0005524">
    <property type="term" value="F:ATP binding"/>
    <property type="evidence" value="ECO:0007669"/>
    <property type="project" value="UniProtKB-KW"/>
</dbReference>
<evidence type="ECO:0000256" key="2">
    <source>
        <dbReference type="ARBA" id="ARBA00022840"/>
    </source>
</evidence>
<evidence type="ECO:0000313" key="6">
    <source>
        <dbReference type="Proteomes" id="UP000005222"/>
    </source>
</evidence>
<reference evidence="6" key="2">
    <citation type="journal article" date="2012" name="G3 (Bethesda)">
        <title>Pichia sorbitophila, an interspecies yeast hybrid reveals early steps of genome resolution following polyploidization.</title>
        <authorList>
            <person name="Leh Louis V."/>
            <person name="Despons L."/>
            <person name="Friedrich A."/>
            <person name="Martin T."/>
            <person name="Durrens P."/>
            <person name="Casaregola S."/>
            <person name="Neuveglise C."/>
            <person name="Fairhead C."/>
            <person name="Marck C."/>
            <person name="Cruz J.A."/>
            <person name="Straub M.L."/>
            <person name="Kugler V."/>
            <person name="Sacerdot C."/>
            <person name="Uzunov Z."/>
            <person name="Thierry A."/>
            <person name="Weiss S."/>
            <person name="Bleykasten C."/>
            <person name="De Montigny J."/>
            <person name="Jacques N."/>
            <person name="Jung P."/>
            <person name="Lemaire M."/>
            <person name="Mallet S."/>
            <person name="Morel G."/>
            <person name="Richard G.F."/>
            <person name="Sarkar A."/>
            <person name="Savel G."/>
            <person name="Schacherer J."/>
            <person name="Seret M.L."/>
            <person name="Talla E."/>
            <person name="Samson G."/>
            <person name="Jubin C."/>
            <person name="Poulain J."/>
            <person name="Vacherie B."/>
            <person name="Barbe V."/>
            <person name="Pelletier E."/>
            <person name="Sherman D.J."/>
            <person name="Westhof E."/>
            <person name="Weissenbach J."/>
            <person name="Baret P.V."/>
            <person name="Wincker P."/>
            <person name="Gaillardin C."/>
            <person name="Dujon B."/>
            <person name="Souciet J.L."/>
        </authorList>
    </citation>
    <scope>NUCLEOTIDE SEQUENCE [LARGE SCALE GENOMIC DNA]</scope>
    <source>
        <strain evidence="6">ATCC MYA-4447 / BCRC 22081 / CBS 7064 / NBRC 10061 / NRRL Y-12695</strain>
    </source>
</reference>
<dbReference type="InterPro" id="IPR045269">
    <property type="entry name" value="Atg1-like"/>
</dbReference>
<dbReference type="eggNOG" id="KOG0583">
    <property type="taxonomic scope" value="Eukaryota"/>
</dbReference>
<dbReference type="EMBL" id="FO082049">
    <property type="protein sequence ID" value="CCE83479.1"/>
    <property type="molecule type" value="Genomic_DNA"/>
</dbReference>
<evidence type="ECO:0000313" key="4">
    <source>
        <dbReference type="EMBL" id="CCE83479.1"/>
    </source>
</evidence>
<dbReference type="PROSITE" id="PS00108">
    <property type="entry name" value="PROTEIN_KINASE_ST"/>
    <property type="match status" value="1"/>
</dbReference>
<accession>G8YA96</accession>
<keyword evidence="1" id="KW-0547">Nucleotide-binding</keyword>
<dbReference type="OrthoDB" id="4062651at2759"/>
<dbReference type="PROSITE" id="PS50011">
    <property type="entry name" value="PROTEIN_KINASE_DOM"/>
    <property type="match status" value="1"/>
</dbReference>
<evidence type="ECO:0000256" key="1">
    <source>
        <dbReference type="ARBA" id="ARBA00022741"/>
    </source>
</evidence>
<keyword evidence="2" id="KW-0067">ATP-binding</keyword>
<dbReference type="GO" id="GO:0010506">
    <property type="term" value="P:regulation of autophagy"/>
    <property type="evidence" value="ECO:0007669"/>
    <property type="project" value="InterPro"/>
</dbReference>
<dbReference type="InterPro" id="IPR000719">
    <property type="entry name" value="Prot_kinase_dom"/>
</dbReference>
<dbReference type="Pfam" id="PF00069">
    <property type="entry name" value="Pkinase"/>
    <property type="match status" value="1"/>
</dbReference>
<dbReference type="Proteomes" id="UP000005222">
    <property type="component" value="Chromosome L"/>
</dbReference>
<name>G8YA96_PICSO</name>
<dbReference type="InterPro" id="IPR011009">
    <property type="entry name" value="Kinase-like_dom_sf"/>
</dbReference>
<evidence type="ECO:0000313" key="5">
    <source>
        <dbReference type="EMBL" id="CCE84510.1"/>
    </source>
</evidence>
<dbReference type="GO" id="GO:0005737">
    <property type="term" value="C:cytoplasm"/>
    <property type="evidence" value="ECO:0007669"/>
    <property type="project" value="TreeGrafter"/>
</dbReference>
<evidence type="ECO:0000259" key="3">
    <source>
        <dbReference type="PROSITE" id="PS50011"/>
    </source>
</evidence>
<dbReference type="InterPro" id="IPR008271">
    <property type="entry name" value="Ser/Thr_kinase_AS"/>
</dbReference>
<dbReference type="Gene3D" id="1.10.510.10">
    <property type="entry name" value="Transferase(Phosphotransferase) domain 1"/>
    <property type="match status" value="1"/>
</dbReference>
<dbReference type="EMBL" id="FO082048">
    <property type="protein sequence ID" value="CCE84510.1"/>
    <property type="molecule type" value="Genomic_DNA"/>
</dbReference>
<proteinExistence type="predicted"/>
<dbReference type="Proteomes" id="UP000005222">
    <property type="component" value="Chromosome K"/>
</dbReference>
<dbReference type="AlphaFoldDB" id="G8YA96"/>
<gene>
    <name evidence="4" type="primary">Piso0_004055</name>
    <name evidence="4" type="ORF">GNLVRS01_PISO0K08458g</name>
    <name evidence="5" type="ORF">GNLVRS01_PISO0L08459g</name>
</gene>
<protein>
    <submittedName>
        <fullName evidence="4">Piso0_004055 protein</fullName>
    </submittedName>
</protein>
<dbReference type="GO" id="GO:0004674">
    <property type="term" value="F:protein serine/threonine kinase activity"/>
    <property type="evidence" value="ECO:0007669"/>
    <property type="project" value="InterPro"/>
</dbReference>
<dbReference type="HOGENOM" id="CLU_044371_0_0_1"/>
<organism evidence="4 6">
    <name type="scientific">Pichia sorbitophila (strain ATCC MYA-4447 / BCRC 22081 / CBS 7064 / NBRC 10061 / NRRL Y-12695)</name>
    <name type="common">Hybrid yeast</name>
    <dbReference type="NCBI Taxonomy" id="559304"/>
    <lineage>
        <taxon>Eukaryota</taxon>
        <taxon>Fungi</taxon>
        <taxon>Dikarya</taxon>
        <taxon>Ascomycota</taxon>
        <taxon>Saccharomycotina</taxon>
        <taxon>Pichiomycetes</taxon>
        <taxon>Debaryomycetaceae</taxon>
        <taxon>Millerozyma</taxon>
    </lineage>
</organism>
<feature type="domain" description="Protein kinase" evidence="3">
    <location>
        <begin position="32"/>
        <end position="302"/>
    </location>
</feature>
<dbReference type="SUPFAM" id="SSF56112">
    <property type="entry name" value="Protein kinase-like (PK-like)"/>
    <property type="match status" value="1"/>
</dbReference>
<dbReference type="InParanoid" id="G8YA96"/>